<accession>F8AX47</accession>
<keyword evidence="2" id="KW-1185">Reference proteome</keyword>
<dbReference type="HOGENOM" id="CLU_178593_2_1_11"/>
<dbReference type="Proteomes" id="UP000001549">
    <property type="component" value="Chromosome"/>
</dbReference>
<protein>
    <submittedName>
        <fullName evidence="1">Uncharacterized protein</fullName>
    </submittedName>
</protein>
<reference evidence="1 2" key="1">
    <citation type="submission" date="2011-05" db="EMBL/GenBank/DDBJ databases">
        <title>Complete sequence of chromosome of Frankia symbiont of Datisca glomerata.</title>
        <authorList>
            <consortium name="US DOE Joint Genome Institute"/>
            <person name="Lucas S."/>
            <person name="Han J."/>
            <person name="Lapidus A."/>
            <person name="Cheng J.-F."/>
            <person name="Goodwin L."/>
            <person name="Pitluck S."/>
            <person name="Peters L."/>
            <person name="Mikhailova N."/>
            <person name="Chertkov O."/>
            <person name="Teshima H."/>
            <person name="Han C."/>
            <person name="Tapia R."/>
            <person name="Land M."/>
            <person name="Hauser L."/>
            <person name="Kyrpides N."/>
            <person name="Ivanova N."/>
            <person name="Pagani I."/>
            <person name="Berry A."/>
            <person name="Pawlowski K."/>
            <person name="Persson T."/>
            <person name="Vanden Heuvel B."/>
            <person name="Benson D."/>
            <person name="Woyke T."/>
        </authorList>
    </citation>
    <scope>NUCLEOTIDE SEQUENCE [LARGE SCALE GENOMIC DNA]</scope>
    <source>
        <strain evidence="2">4085684</strain>
    </source>
</reference>
<dbReference type="KEGG" id="fsy:FsymDg_4509"/>
<evidence type="ECO:0000313" key="2">
    <source>
        <dbReference type="Proteomes" id="UP000001549"/>
    </source>
</evidence>
<dbReference type="RefSeq" id="WP_013875602.1">
    <property type="nucleotide sequence ID" value="NC_015656.1"/>
</dbReference>
<name>F8AX47_9ACTN</name>
<organism evidence="1 2">
    <name type="scientific">Candidatus Protofrankia datiscae</name>
    <dbReference type="NCBI Taxonomy" id="2716812"/>
    <lineage>
        <taxon>Bacteria</taxon>
        <taxon>Bacillati</taxon>
        <taxon>Actinomycetota</taxon>
        <taxon>Actinomycetes</taxon>
        <taxon>Frankiales</taxon>
        <taxon>Frankiaceae</taxon>
        <taxon>Protofrankia</taxon>
    </lineage>
</organism>
<proteinExistence type="predicted"/>
<evidence type="ECO:0000313" key="1">
    <source>
        <dbReference type="EMBL" id="AEH11757.1"/>
    </source>
</evidence>
<gene>
    <name evidence="1" type="ordered locus">FsymDg_4509</name>
</gene>
<dbReference type="AlphaFoldDB" id="F8AX47"/>
<dbReference type="EMBL" id="CP002801">
    <property type="protein sequence ID" value="AEH11757.1"/>
    <property type="molecule type" value="Genomic_DNA"/>
</dbReference>
<sequence length="67" mass="6981">MSTNTPGIVIATSCDYSGSCPTVYQEGPDTVLVQGYVVDSGHDVPDGESMVRIPVALLRQAAQALQA</sequence>